<dbReference type="STRING" id="35608.A0A2U1LQY2"/>
<name>A0A2U1LQY2_ARTAN</name>
<keyword evidence="2" id="KW-1185">Reference proteome</keyword>
<comment type="caution">
    <text evidence="1">The sequence shown here is derived from an EMBL/GenBank/DDBJ whole genome shotgun (WGS) entry which is preliminary data.</text>
</comment>
<proteinExistence type="predicted"/>
<dbReference type="GO" id="GO:0045332">
    <property type="term" value="P:phospholipid translocation"/>
    <property type="evidence" value="ECO:0007669"/>
    <property type="project" value="TreeGrafter"/>
</dbReference>
<dbReference type="EMBL" id="PKPP01008170">
    <property type="protein sequence ID" value="PWA51405.1"/>
    <property type="molecule type" value="Genomic_DNA"/>
</dbReference>
<evidence type="ECO:0000313" key="1">
    <source>
        <dbReference type="EMBL" id="PWA51405.1"/>
    </source>
</evidence>
<accession>A0A2U1LQY2</accession>
<sequence>MSKKSAKARTSNFREKLGQMEMVLTDKRGTLTCNQMKFRKCSINGISYSNNVDVVIIGPASQRLDFGFDSTADVWDIMMFLRLIALCHIAIPITNQEAINSHMREVNYRKIKVHTSNKVLANRVWKELHVGDVVKAQKSEYFLSDLLLLSSSFEDVIFYIIA</sequence>
<dbReference type="Proteomes" id="UP000245207">
    <property type="component" value="Unassembled WGS sequence"/>
</dbReference>
<gene>
    <name evidence="1" type="ORF">CTI12_AA463870</name>
</gene>
<evidence type="ECO:0000313" key="2">
    <source>
        <dbReference type="Proteomes" id="UP000245207"/>
    </source>
</evidence>
<dbReference type="PANTHER" id="PTHR24092">
    <property type="entry name" value="PROBABLE PHOSPHOLIPID-TRANSPORTING ATPASE"/>
    <property type="match status" value="1"/>
</dbReference>
<dbReference type="GO" id="GO:0005886">
    <property type="term" value="C:plasma membrane"/>
    <property type="evidence" value="ECO:0007669"/>
    <property type="project" value="TreeGrafter"/>
</dbReference>
<reference evidence="1 2" key="1">
    <citation type="journal article" date="2018" name="Mol. Plant">
        <title>The genome of Artemisia annua provides insight into the evolution of Asteraceae family and artemisinin biosynthesis.</title>
        <authorList>
            <person name="Shen Q."/>
            <person name="Zhang L."/>
            <person name="Liao Z."/>
            <person name="Wang S."/>
            <person name="Yan T."/>
            <person name="Shi P."/>
            <person name="Liu M."/>
            <person name="Fu X."/>
            <person name="Pan Q."/>
            <person name="Wang Y."/>
            <person name="Lv Z."/>
            <person name="Lu X."/>
            <person name="Zhang F."/>
            <person name="Jiang W."/>
            <person name="Ma Y."/>
            <person name="Chen M."/>
            <person name="Hao X."/>
            <person name="Li L."/>
            <person name="Tang Y."/>
            <person name="Lv G."/>
            <person name="Zhou Y."/>
            <person name="Sun X."/>
            <person name="Brodelius P.E."/>
            <person name="Rose J.K.C."/>
            <person name="Tang K."/>
        </authorList>
    </citation>
    <scope>NUCLEOTIDE SEQUENCE [LARGE SCALE GENOMIC DNA]</scope>
    <source>
        <strain evidence="2">cv. Huhao1</strain>
        <tissue evidence="1">Leaf</tissue>
    </source>
</reference>
<dbReference type="GO" id="GO:0140326">
    <property type="term" value="F:ATPase-coupled intramembrane lipid transporter activity"/>
    <property type="evidence" value="ECO:0007669"/>
    <property type="project" value="TreeGrafter"/>
</dbReference>
<organism evidence="1 2">
    <name type="scientific">Artemisia annua</name>
    <name type="common">Sweet wormwood</name>
    <dbReference type="NCBI Taxonomy" id="35608"/>
    <lineage>
        <taxon>Eukaryota</taxon>
        <taxon>Viridiplantae</taxon>
        <taxon>Streptophyta</taxon>
        <taxon>Embryophyta</taxon>
        <taxon>Tracheophyta</taxon>
        <taxon>Spermatophyta</taxon>
        <taxon>Magnoliopsida</taxon>
        <taxon>eudicotyledons</taxon>
        <taxon>Gunneridae</taxon>
        <taxon>Pentapetalae</taxon>
        <taxon>asterids</taxon>
        <taxon>campanulids</taxon>
        <taxon>Asterales</taxon>
        <taxon>Asteraceae</taxon>
        <taxon>Asteroideae</taxon>
        <taxon>Anthemideae</taxon>
        <taxon>Artemisiinae</taxon>
        <taxon>Artemisia</taxon>
    </lineage>
</organism>
<protein>
    <submittedName>
        <fullName evidence="1">Uncharacterized protein</fullName>
    </submittedName>
</protein>
<dbReference type="PANTHER" id="PTHR24092:SF157">
    <property type="entry name" value="PHOSPHOLIPID-TRANSPORTING ATPASE"/>
    <property type="match status" value="1"/>
</dbReference>
<dbReference type="AlphaFoldDB" id="A0A2U1LQY2"/>
<dbReference type="OrthoDB" id="1742340at2759"/>